<dbReference type="InterPro" id="IPR007965">
    <property type="entry name" value="GNAT_ATAT"/>
</dbReference>
<evidence type="ECO:0000256" key="3">
    <source>
        <dbReference type="ARBA" id="ARBA00023315"/>
    </source>
</evidence>
<dbReference type="Pfam" id="PF05301">
    <property type="entry name" value="Acetyltransf_16"/>
    <property type="match status" value="1"/>
</dbReference>
<dbReference type="Gene3D" id="3.40.630.30">
    <property type="match status" value="1"/>
</dbReference>
<dbReference type="PROSITE" id="PS51730">
    <property type="entry name" value="GNAT_ATAT"/>
    <property type="match status" value="1"/>
</dbReference>
<keyword evidence="2" id="KW-0472">Membrane</keyword>
<reference evidence="9" key="1">
    <citation type="journal article" date="2014" name="Nature">
        <title>Elephant shark genome provides unique insights into gnathostome evolution.</title>
        <authorList>
            <consortium name="International Elephant Shark Genome Sequencing Consortium"/>
            <person name="Venkatesh B."/>
            <person name="Lee A.P."/>
            <person name="Ravi V."/>
            <person name="Maurya A.K."/>
            <person name="Lian M.M."/>
            <person name="Swann J.B."/>
            <person name="Ohta Y."/>
            <person name="Flajnik M.F."/>
            <person name="Sutoh Y."/>
            <person name="Kasahara M."/>
            <person name="Hoon S."/>
            <person name="Gangu V."/>
            <person name="Roy S.W."/>
            <person name="Irimia M."/>
            <person name="Korzh V."/>
            <person name="Kondrychyn I."/>
            <person name="Lim Z.W."/>
            <person name="Tay B.H."/>
            <person name="Tohari S."/>
            <person name="Kong K.W."/>
            <person name="Ho S."/>
            <person name="Lorente-Galdos B."/>
            <person name="Quilez J."/>
            <person name="Marques-Bonet T."/>
            <person name="Raney B.J."/>
            <person name="Ingham P.W."/>
            <person name="Tay A."/>
            <person name="Hillier L.W."/>
            <person name="Minx P."/>
            <person name="Boehm T."/>
            <person name="Wilson R.K."/>
            <person name="Brenner S."/>
            <person name="Warren W.C."/>
        </authorList>
    </citation>
    <scope>NUCLEOTIDE SEQUENCE</scope>
    <source>
        <tissue evidence="9">Kidney</tissue>
    </source>
</reference>
<accession>V9L3B0</accession>
<comment type="catalytic activity">
    <reaction evidence="4">
        <text>L-lysyl-[alpha-tubulin] + acetyl-CoA = N(6)-acetyl-L-lysyl-[alpha-tubulin] + CoA + H(+)</text>
        <dbReference type="Rhea" id="RHEA:15277"/>
        <dbReference type="Rhea" id="RHEA-COMP:11278"/>
        <dbReference type="Rhea" id="RHEA-COMP:11279"/>
        <dbReference type="ChEBI" id="CHEBI:15378"/>
        <dbReference type="ChEBI" id="CHEBI:29969"/>
        <dbReference type="ChEBI" id="CHEBI:57287"/>
        <dbReference type="ChEBI" id="CHEBI:57288"/>
        <dbReference type="ChEBI" id="CHEBI:61930"/>
        <dbReference type="EC" id="2.3.1.108"/>
    </reaction>
</comment>
<dbReference type="GO" id="GO:0005905">
    <property type="term" value="C:clathrin-coated pit"/>
    <property type="evidence" value="ECO:0007669"/>
    <property type="project" value="UniProtKB-KW"/>
</dbReference>
<keyword evidence="2" id="KW-0168">Coated pit</keyword>
<dbReference type="InterPro" id="IPR016181">
    <property type="entry name" value="Acyl_CoA_acyltransferase"/>
</dbReference>
<feature type="compositionally biased region" description="Basic and acidic residues" evidence="7">
    <location>
        <begin position="254"/>
        <end position="267"/>
    </location>
</feature>
<dbReference type="GO" id="GO:0005874">
    <property type="term" value="C:microtubule"/>
    <property type="evidence" value="ECO:0007669"/>
    <property type="project" value="InterPro"/>
</dbReference>
<keyword evidence="3" id="KW-0012">Acyltransferase</keyword>
<evidence type="ECO:0000256" key="1">
    <source>
        <dbReference type="ARBA" id="ARBA00022679"/>
    </source>
</evidence>
<evidence type="ECO:0000256" key="6">
    <source>
        <dbReference type="ARBA" id="ARBA00066570"/>
    </source>
</evidence>
<evidence type="ECO:0000313" key="9">
    <source>
        <dbReference type="EMBL" id="AFP05969.1"/>
    </source>
</evidence>
<dbReference type="EC" id="2.3.1.108" evidence="6"/>
<dbReference type="InterPro" id="IPR038746">
    <property type="entry name" value="Atat"/>
</dbReference>
<dbReference type="GO" id="GO:0019799">
    <property type="term" value="F:tubulin N-acetyltransferase activity"/>
    <property type="evidence" value="ECO:0007669"/>
    <property type="project" value="UniProtKB-EC"/>
</dbReference>
<keyword evidence="1 9" id="KW-0808">Transferase</keyword>
<dbReference type="AlphaFoldDB" id="V9L3B0"/>
<feature type="region of interest" description="Disordered" evidence="7">
    <location>
        <begin position="328"/>
        <end position="347"/>
    </location>
</feature>
<name>V9L3B0_CALMI</name>
<dbReference type="PANTHER" id="PTHR12327:SF0">
    <property type="entry name" value="ALPHA-TUBULIN N-ACETYLTRANSFERASE 1"/>
    <property type="match status" value="1"/>
</dbReference>
<dbReference type="PANTHER" id="PTHR12327">
    <property type="entry name" value="ALPHA-TUBULIN N-ACETYLTRANSFERASE 1"/>
    <property type="match status" value="1"/>
</dbReference>
<feature type="compositionally biased region" description="Polar residues" evidence="7">
    <location>
        <begin position="333"/>
        <end position="347"/>
    </location>
</feature>
<sequence>MEFSFDLNPIFPERISLLDHHLRLSRKVTYGSYRSDLDEQLVTVINRMGEASAKAQLLSASITTASRMRTNKHKLYVLRDSRANHGRGVVIGFLKVGYKKLFVLDPHGRQNEMDTLCVLDFYVHEALQRHGHGRELFDHMLQYEGVEPRHLAIDRPSNKFLCFLRKHYGLDSAIPQVNNFVVFEGFFRQRPVRGERMASRVFSKKPEQDIKPYSLSVRNGLPEEEKELPWPFNQLTPLTRSNSLGHSPPPPRGRAGDQQEGGADRRSQGVGGREPVPSPPASQTAQHRRTSLMEDPAMVAQFNHYSRYSNSRGSCGVGTAERTAGAGCGTSPLRETQPTENQLQPQPQPRTIMTAARDQPAPAVLSAVPIH</sequence>
<dbReference type="EMBL" id="JW873452">
    <property type="protein sequence ID" value="AFP05969.1"/>
    <property type="molecule type" value="mRNA"/>
</dbReference>
<feature type="non-terminal residue" evidence="9">
    <location>
        <position position="371"/>
    </location>
</feature>
<protein>
    <recommendedName>
        <fullName evidence="6">alpha-tubulin N-acetyltransferase</fullName>
        <ecNumber evidence="6">2.3.1.108</ecNumber>
    </recommendedName>
</protein>
<feature type="domain" description="N-acetyltransferase" evidence="8">
    <location>
        <begin position="1"/>
        <end position="187"/>
    </location>
</feature>
<evidence type="ECO:0000256" key="7">
    <source>
        <dbReference type="SAM" id="MobiDB-lite"/>
    </source>
</evidence>
<feature type="region of interest" description="Disordered" evidence="7">
    <location>
        <begin position="226"/>
        <end position="290"/>
    </location>
</feature>
<evidence type="ECO:0000256" key="2">
    <source>
        <dbReference type="ARBA" id="ARBA00023176"/>
    </source>
</evidence>
<proteinExistence type="evidence at transcript level"/>
<evidence type="ECO:0000256" key="4">
    <source>
        <dbReference type="ARBA" id="ARBA00051998"/>
    </source>
</evidence>
<feature type="compositionally biased region" description="Polar residues" evidence="7">
    <location>
        <begin position="233"/>
        <end position="245"/>
    </location>
</feature>
<dbReference type="SUPFAM" id="SSF55729">
    <property type="entry name" value="Acyl-CoA N-acyltransferases (Nat)"/>
    <property type="match status" value="1"/>
</dbReference>
<dbReference type="FunFam" id="3.40.630.30:FF:000060">
    <property type="entry name" value="Alpha-tubulin N-acetyltransferase 1"/>
    <property type="match status" value="1"/>
</dbReference>
<organism evidence="9">
    <name type="scientific">Callorhinchus milii</name>
    <name type="common">Ghost shark</name>
    <dbReference type="NCBI Taxonomy" id="7868"/>
    <lineage>
        <taxon>Eukaryota</taxon>
        <taxon>Metazoa</taxon>
        <taxon>Chordata</taxon>
        <taxon>Craniata</taxon>
        <taxon>Vertebrata</taxon>
        <taxon>Chondrichthyes</taxon>
        <taxon>Holocephali</taxon>
        <taxon>Chimaeriformes</taxon>
        <taxon>Callorhinchidae</taxon>
        <taxon>Callorhinchus</taxon>
    </lineage>
</organism>
<evidence type="ECO:0000256" key="5">
    <source>
        <dbReference type="ARBA" id="ARBA00054822"/>
    </source>
</evidence>
<evidence type="ECO:0000259" key="8">
    <source>
        <dbReference type="PROSITE" id="PS51730"/>
    </source>
</evidence>
<dbReference type="CDD" id="cd04301">
    <property type="entry name" value="NAT_SF"/>
    <property type="match status" value="1"/>
</dbReference>
<comment type="function">
    <text evidence="5">Specifically acetylates 'Lys-40' in alpha-tubulin on the lumenal side of microtubules. Promotes microtubule destabilization and accelerates microtubule dynamics; this activity may be independent of acetylation activity. Acetylates alpha-tubulin with a slow enzymatic rate, due to a catalytic site that is not optimized for acetyl transfer. Enters the microtubule through each end and diffuses quickly throughout the lumen of microtubules. Acetylates only long/old microtubules because of its slow acetylation rate since it does not have time to act on dynamically unstable microtubules before the enzyme is released. Required for normal sperm flagellar function. Promotes directional cell locomotion and chemotaxis, through AP2A2-dependent acetylation of alpha-tubulin at clathrin-coated pits that are concentrated at the leading edge of migrating cells. May facilitate primary cilium assembly.</text>
</comment>
<dbReference type="HAMAP" id="MF_03130">
    <property type="entry name" value="mec17"/>
    <property type="match status" value="1"/>
</dbReference>